<keyword evidence="3" id="KW-0378">Hydrolase</keyword>
<dbReference type="Gene3D" id="2.115.10.20">
    <property type="entry name" value="Glycosyl hydrolase domain, family 43"/>
    <property type="match status" value="2"/>
</dbReference>
<comment type="caution">
    <text evidence="7">The sequence shown here is derived from an EMBL/GenBank/DDBJ whole genome shotgun (WGS) entry which is preliminary data.</text>
</comment>
<gene>
    <name evidence="7" type="ORF">SAMN05444001_101123</name>
</gene>
<evidence type="ECO:0000313" key="7">
    <source>
        <dbReference type="EMBL" id="SEF42271.1"/>
    </source>
</evidence>
<accession>A0A8G2F9A6</accession>
<dbReference type="SUPFAM" id="SSF75005">
    <property type="entry name" value="Arabinanase/levansucrase/invertase"/>
    <property type="match status" value="2"/>
</dbReference>
<protein>
    <submittedName>
        <fullName evidence="7">Beta-xylosidase, GH43 family</fullName>
    </submittedName>
</protein>
<dbReference type="InterPro" id="IPR023296">
    <property type="entry name" value="Glyco_hydro_beta-prop_sf"/>
</dbReference>
<feature type="active site" description="Proton donor" evidence="5">
    <location>
        <position position="582"/>
    </location>
</feature>
<dbReference type="PANTHER" id="PTHR43817:SF1">
    <property type="entry name" value="HYDROLASE, FAMILY 43, PUTATIVE (AFU_ORTHOLOGUE AFUA_3G01660)-RELATED"/>
    <property type="match status" value="1"/>
</dbReference>
<dbReference type="GO" id="GO:0005975">
    <property type="term" value="P:carbohydrate metabolic process"/>
    <property type="evidence" value="ECO:0007669"/>
    <property type="project" value="InterPro"/>
</dbReference>
<reference evidence="7 8" key="1">
    <citation type="submission" date="2016-10" db="EMBL/GenBank/DDBJ databases">
        <authorList>
            <person name="Varghese N."/>
            <person name="Submissions S."/>
        </authorList>
    </citation>
    <scope>NUCLEOTIDE SEQUENCE [LARGE SCALE GENOMIC DNA]</scope>
    <source>
        <strain evidence="7 8">DSM 29073</strain>
    </source>
</reference>
<feature type="active site" description="Proton acceptor" evidence="5">
    <location>
        <position position="370"/>
    </location>
</feature>
<dbReference type="PANTHER" id="PTHR43817">
    <property type="entry name" value="GLYCOSYL HYDROLASE"/>
    <property type="match status" value="1"/>
</dbReference>
<comment type="similarity">
    <text evidence="1">Belongs to the glycosyl hydrolase 43 family.</text>
</comment>
<dbReference type="Proteomes" id="UP000236725">
    <property type="component" value="Unassembled WGS sequence"/>
</dbReference>
<name>A0A8G2F9A6_9BACT</name>
<keyword evidence="4" id="KW-0326">Glycosidase</keyword>
<evidence type="ECO:0000256" key="2">
    <source>
        <dbReference type="ARBA" id="ARBA00022729"/>
    </source>
</evidence>
<evidence type="ECO:0000256" key="1">
    <source>
        <dbReference type="ARBA" id="ARBA00009865"/>
    </source>
</evidence>
<dbReference type="AlphaFoldDB" id="A0A8G2F9A6"/>
<proteinExistence type="inferred from homology"/>
<dbReference type="CDD" id="cd18820">
    <property type="entry name" value="GH43_LbAraf43-like"/>
    <property type="match status" value="1"/>
</dbReference>
<dbReference type="CDD" id="cd08991">
    <property type="entry name" value="GH43_HoAraf43-like"/>
    <property type="match status" value="1"/>
</dbReference>
<evidence type="ECO:0000256" key="6">
    <source>
        <dbReference type="PIRSR" id="PIRSR606710-2"/>
    </source>
</evidence>
<evidence type="ECO:0000256" key="3">
    <source>
        <dbReference type="ARBA" id="ARBA00022801"/>
    </source>
</evidence>
<organism evidence="7 8">
    <name type="scientific">Parabacteroides chinchillae</name>
    <dbReference type="NCBI Taxonomy" id="871327"/>
    <lineage>
        <taxon>Bacteria</taxon>
        <taxon>Pseudomonadati</taxon>
        <taxon>Bacteroidota</taxon>
        <taxon>Bacteroidia</taxon>
        <taxon>Bacteroidales</taxon>
        <taxon>Tannerellaceae</taxon>
        <taxon>Parabacteroides</taxon>
    </lineage>
</organism>
<evidence type="ECO:0000256" key="5">
    <source>
        <dbReference type="PIRSR" id="PIRSR606710-1"/>
    </source>
</evidence>
<feature type="site" description="Important for catalytic activity, responsible for pKa modulation of the active site Glu and correct orientation of both the proton donor and substrate" evidence="6">
    <location>
        <position position="487"/>
    </location>
</feature>
<dbReference type="InterPro" id="IPR006710">
    <property type="entry name" value="Glyco_hydro_43"/>
</dbReference>
<dbReference type="GO" id="GO:0004553">
    <property type="term" value="F:hydrolase activity, hydrolyzing O-glycosyl compounds"/>
    <property type="evidence" value="ECO:0007669"/>
    <property type="project" value="InterPro"/>
</dbReference>
<evidence type="ECO:0000256" key="4">
    <source>
        <dbReference type="ARBA" id="ARBA00023295"/>
    </source>
</evidence>
<dbReference type="EMBL" id="FNVS01000001">
    <property type="protein sequence ID" value="SEF42271.1"/>
    <property type="molecule type" value="Genomic_DNA"/>
</dbReference>
<keyword evidence="8" id="KW-1185">Reference proteome</keyword>
<evidence type="ECO:0000313" key="8">
    <source>
        <dbReference type="Proteomes" id="UP000236725"/>
    </source>
</evidence>
<dbReference type="Pfam" id="PF04616">
    <property type="entry name" value="Glyco_hydro_43"/>
    <property type="match status" value="2"/>
</dbReference>
<keyword evidence="2" id="KW-0732">Signal</keyword>
<sequence length="699" mass="78842">MNISKFSTLFGCALIFCLSCAEKKAAEEKAFFQNPIVAHGADPWIIKHDSIYYHCASTEDRTISVGKSALLHVPGELKKVWQAPDTGWNSDCVWAPELHYWNGHWYIYYAAGESGPPFIHQRTGVLESVTDDPQGEYVDKGMLYTGDSLGNWDSNRWAIDMTVFELNNQLYAIWSGWKNLETTDHTSQMLYIAKMENPWTISSNRVLISAPDKPYEIGGDLDLNEGPEVLKHNDDLFVIYSCCQSWLPTYKLASLRLASRDADPMDPASWIKSEQPVFQGTEDVYGVGHASFTVSPDGTEEYIIYHSKKDTIPGWNRDIRMQKFSWNEDGTPDFGIPSPLSEPQPVPSGSKIEAKISLTYSNPLSVQFGDPYILLASDGRYYMYGTGAGAVDGFCCYSSDDLVNWKSEGQVYHGNTPQSWAVANFWAPEVYEKNGKYYMFFSADWRHNPTKEEENFRIGVAVADKPVGPFIELQDKPLFDPGYPAIDGNILQDDNGKCYIYYSRCCYKHPVESEIAAEAKKKGMFDTIEESWIYGVEISPDFTQIIGEPVMLLRPPVSLSDKQSEWESRSVTSGEVNRRWTEGSFILKHNGLYYMMYSANYFGGANYAVGYAVSDNPLGPFKKADNNPVLEKNVEKGGIVTGTGHNSVTWSKDRKQMYCVYHGRTQKTGEERVVFIDKMHFTPEGLLVVDGPTTEVQNR</sequence>